<organism evidence="1 2">
    <name type="scientific">Myodes glareolus</name>
    <name type="common">Bank vole</name>
    <name type="synonym">Clethrionomys glareolus</name>
    <dbReference type="NCBI Taxonomy" id="447135"/>
    <lineage>
        <taxon>Eukaryota</taxon>
        <taxon>Metazoa</taxon>
        <taxon>Chordata</taxon>
        <taxon>Craniata</taxon>
        <taxon>Vertebrata</taxon>
        <taxon>Euteleostomi</taxon>
        <taxon>Mammalia</taxon>
        <taxon>Eutheria</taxon>
        <taxon>Euarchontoglires</taxon>
        <taxon>Glires</taxon>
        <taxon>Rodentia</taxon>
        <taxon>Myomorpha</taxon>
        <taxon>Muroidea</taxon>
        <taxon>Cricetidae</taxon>
        <taxon>Arvicolinae</taxon>
        <taxon>Myodes</taxon>
    </lineage>
</organism>
<reference evidence="1 2" key="1">
    <citation type="journal article" date="2023" name="bioRxiv">
        <title>Conserved and derived expression patterns and positive selection on dental genes reveal complex evolutionary context of ever-growing rodent molars.</title>
        <authorList>
            <person name="Calamari Z.T."/>
            <person name="Song A."/>
            <person name="Cohen E."/>
            <person name="Akter M."/>
            <person name="Roy R.D."/>
            <person name="Hallikas O."/>
            <person name="Christensen M.M."/>
            <person name="Li P."/>
            <person name="Marangoni P."/>
            <person name="Jernvall J."/>
            <person name="Klein O.D."/>
        </authorList>
    </citation>
    <scope>NUCLEOTIDE SEQUENCE [LARGE SCALE GENOMIC DNA]</scope>
    <source>
        <strain evidence="1">V071</strain>
    </source>
</reference>
<accession>A0AAW0H8M4</accession>
<dbReference type="AlphaFoldDB" id="A0AAW0H8M4"/>
<protein>
    <submittedName>
        <fullName evidence="1">Uncharacterized protein</fullName>
    </submittedName>
</protein>
<evidence type="ECO:0000313" key="2">
    <source>
        <dbReference type="Proteomes" id="UP001488838"/>
    </source>
</evidence>
<sequence>MDMMYDNMSPPELIERAGIKAAKVQIYIPSRFALILQVLENHRQDVWSLLSHRVPVDNVYDHQGPVDVQMYRHEDNVLFKDVHSLCPPFHSPVPPTLQFGVKKRHGAEDVQCAHGHCAEDVQLHMGTVLKMSSVHKVTVLKMSQCAQGHVLKMSCAQVTVLKMSSVHMFTVLKRGQCAQGPVLKRASVHKVTVLKIPVAQGSDCAEDVSVHIVTVLKRLPSLKITKGQSGLSTPDNRQEDQVNTAAEDSFMSQILGITNVSSFTLKVCQQGKQCRERHWGKIQPGGLKPSPAPPHFSSFPVSAEFHYCPCGGKGYNRTDMSDVLEKSLGISSIHVSRRVQMVLVERDRQDT</sequence>
<evidence type="ECO:0000313" key="1">
    <source>
        <dbReference type="EMBL" id="KAK7799008.1"/>
    </source>
</evidence>
<keyword evidence="2" id="KW-1185">Reference proteome</keyword>
<comment type="caution">
    <text evidence="1">The sequence shown here is derived from an EMBL/GenBank/DDBJ whole genome shotgun (WGS) entry which is preliminary data.</text>
</comment>
<name>A0AAW0H8M4_MYOGA</name>
<dbReference type="Proteomes" id="UP001488838">
    <property type="component" value="Unassembled WGS sequence"/>
</dbReference>
<dbReference type="EMBL" id="JBBHLL010000643">
    <property type="protein sequence ID" value="KAK7799008.1"/>
    <property type="molecule type" value="Genomic_DNA"/>
</dbReference>
<proteinExistence type="predicted"/>
<gene>
    <name evidence="1" type="ORF">U0070_025959</name>
</gene>